<proteinExistence type="predicted"/>
<dbReference type="RefSeq" id="WP_377172864.1">
    <property type="nucleotide sequence ID" value="NZ_JBHTJC010000006.1"/>
</dbReference>
<organism evidence="2 3">
    <name type="scientific">Roseovarius aquimarinus</name>
    <dbReference type="NCBI Taxonomy" id="1229156"/>
    <lineage>
        <taxon>Bacteria</taxon>
        <taxon>Pseudomonadati</taxon>
        <taxon>Pseudomonadota</taxon>
        <taxon>Alphaproteobacteria</taxon>
        <taxon>Rhodobacterales</taxon>
        <taxon>Roseobacteraceae</taxon>
        <taxon>Roseovarius</taxon>
    </lineage>
</organism>
<dbReference type="InterPro" id="IPR000836">
    <property type="entry name" value="PRTase_dom"/>
</dbReference>
<sequence length="270" mass="30867">MDATEFDRLSGIVSTKNWDAYDKVRPDGKTMLDVLVEFIYPMEPSERQIVSDLLENYLVIKEYSHIIVELLKEIIIQSKGRPIAISAVKDYTATKVKSGPALTFEMNSNTHYFEGVSFAFSEDPKSKRFQDFDGFKVLVDDFIGTGNQFLDMSNHLYKNGFKKDVDLVVAIVIQEEGKLNLENNGFNVFCVHERPKSIQQLIALSGRPASEVYKIYDEIELKLDCPDEYKRGYGQSEAALSLKKTPNNTLPIFWFQGNKKWPAPFPRPRS</sequence>
<keyword evidence="3" id="KW-1185">Reference proteome</keyword>
<protein>
    <submittedName>
        <fullName evidence="2">Phosphoribosyltransferase</fullName>
    </submittedName>
</protein>
<dbReference type="Pfam" id="PF24390">
    <property type="entry name" value="PRTase-CE"/>
    <property type="match status" value="1"/>
</dbReference>
<keyword evidence="2" id="KW-0808">Transferase</keyword>
<comment type="caution">
    <text evidence="2">The sequence shown here is derived from an EMBL/GenBank/DDBJ whole genome shotgun (WGS) entry which is preliminary data.</text>
</comment>
<accession>A0ABW7IB44</accession>
<keyword evidence="2" id="KW-0328">Glycosyltransferase</keyword>
<name>A0ABW7IB44_9RHOB</name>
<evidence type="ECO:0000313" key="3">
    <source>
        <dbReference type="Proteomes" id="UP001607157"/>
    </source>
</evidence>
<evidence type="ECO:0000259" key="1">
    <source>
        <dbReference type="Pfam" id="PF24390"/>
    </source>
</evidence>
<dbReference type="EMBL" id="JBIHMM010000007">
    <property type="protein sequence ID" value="MFH0255428.1"/>
    <property type="molecule type" value="Genomic_DNA"/>
</dbReference>
<dbReference type="InterPro" id="IPR056920">
    <property type="entry name" value="PRTase-CE"/>
</dbReference>
<dbReference type="CDD" id="cd06223">
    <property type="entry name" value="PRTases_typeI"/>
    <property type="match status" value="1"/>
</dbReference>
<gene>
    <name evidence="2" type="ORF">ACGRVM_16095</name>
</gene>
<dbReference type="GO" id="GO:0016757">
    <property type="term" value="F:glycosyltransferase activity"/>
    <property type="evidence" value="ECO:0007669"/>
    <property type="project" value="UniProtKB-KW"/>
</dbReference>
<evidence type="ECO:0000313" key="2">
    <source>
        <dbReference type="EMBL" id="MFH0255428.1"/>
    </source>
</evidence>
<dbReference type="Proteomes" id="UP001607157">
    <property type="component" value="Unassembled WGS sequence"/>
</dbReference>
<reference evidence="2 3" key="1">
    <citation type="submission" date="2024-10" db="EMBL/GenBank/DDBJ databases">
        <authorList>
            <person name="Yang X.-N."/>
        </authorList>
    </citation>
    <scope>NUCLEOTIDE SEQUENCE [LARGE SCALE GENOMIC DNA]</scope>
    <source>
        <strain evidence="2 3">CAU 1059</strain>
    </source>
</reference>
<feature type="domain" description="PRTase-CE" evidence="1">
    <location>
        <begin position="30"/>
        <end position="267"/>
    </location>
</feature>